<feature type="transmembrane region" description="Helical" evidence="6">
    <location>
        <begin position="58"/>
        <end position="76"/>
    </location>
</feature>
<dbReference type="Pfam" id="PF09335">
    <property type="entry name" value="VTT_dom"/>
    <property type="match status" value="1"/>
</dbReference>
<feature type="transmembrane region" description="Helical" evidence="6">
    <location>
        <begin position="144"/>
        <end position="165"/>
    </location>
</feature>
<feature type="transmembrane region" description="Helical" evidence="6">
    <location>
        <begin position="34"/>
        <end position="52"/>
    </location>
</feature>
<dbReference type="EMBL" id="CP017241">
    <property type="protein sequence ID" value="APO74531.1"/>
    <property type="molecule type" value="Genomic_DNA"/>
</dbReference>
<organism evidence="8 9">
    <name type="scientific">Rhizobium etli 8C-3</name>
    <dbReference type="NCBI Taxonomy" id="538025"/>
    <lineage>
        <taxon>Bacteria</taxon>
        <taxon>Pseudomonadati</taxon>
        <taxon>Pseudomonadota</taxon>
        <taxon>Alphaproteobacteria</taxon>
        <taxon>Hyphomicrobiales</taxon>
        <taxon>Rhizobiaceae</taxon>
        <taxon>Rhizobium/Agrobacterium group</taxon>
        <taxon>Rhizobium</taxon>
    </lineage>
</organism>
<feature type="transmembrane region" description="Helical" evidence="6">
    <location>
        <begin position="6"/>
        <end position="27"/>
    </location>
</feature>
<dbReference type="PANTHER" id="PTHR42709:SF6">
    <property type="entry name" value="UNDECAPRENYL PHOSPHATE TRANSPORTER A"/>
    <property type="match status" value="1"/>
</dbReference>
<protein>
    <submittedName>
        <fullName evidence="8">SNARE associated domain-containing protein</fullName>
    </submittedName>
</protein>
<keyword evidence="4 6" id="KW-1133">Transmembrane helix</keyword>
<keyword evidence="2" id="KW-1003">Cell membrane</keyword>
<evidence type="ECO:0000256" key="1">
    <source>
        <dbReference type="ARBA" id="ARBA00004651"/>
    </source>
</evidence>
<evidence type="ECO:0000313" key="8">
    <source>
        <dbReference type="EMBL" id="APO74531.1"/>
    </source>
</evidence>
<comment type="subcellular location">
    <subcellularLocation>
        <location evidence="1">Cell membrane</location>
        <topology evidence="1">Multi-pass membrane protein</topology>
    </subcellularLocation>
</comment>
<feature type="transmembrane region" description="Helical" evidence="6">
    <location>
        <begin position="177"/>
        <end position="200"/>
    </location>
</feature>
<evidence type="ECO:0000256" key="4">
    <source>
        <dbReference type="ARBA" id="ARBA00022989"/>
    </source>
</evidence>
<evidence type="ECO:0000256" key="3">
    <source>
        <dbReference type="ARBA" id="ARBA00022692"/>
    </source>
</evidence>
<evidence type="ECO:0000256" key="5">
    <source>
        <dbReference type="ARBA" id="ARBA00023136"/>
    </source>
</evidence>
<dbReference type="InterPro" id="IPR032816">
    <property type="entry name" value="VTT_dom"/>
</dbReference>
<dbReference type="GO" id="GO:0005886">
    <property type="term" value="C:plasma membrane"/>
    <property type="evidence" value="ECO:0007669"/>
    <property type="project" value="UniProtKB-SubCell"/>
</dbReference>
<feature type="domain" description="VTT" evidence="7">
    <location>
        <begin position="34"/>
        <end position="163"/>
    </location>
</feature>
<dbReference type="PANTHER" id="PTHR42709">
    <property type="entry name" value="ALKALINE PHOSPHATASE LIKE PROTEIN"/>
    <property type="match status" value="1"/>
</dbReference>
<dbReference type="AlphaFoldDB" id="A0A1L5P366"/>
<proteinExistence type="predicted"/>
<name>A0A1L5P366_RHIET</name>
<dbReference type="InterPro" id="IPR051311">
    <property type="entry name" value="DedA_domain"/>
</dbReference>
<sequence length="213" mass="22389">MDIDPIGEVMAWIAACGAAGLFGIALAERFVPVLPSYGLLVAVGIAAAEGAWSLPAALLASITGSLLGCIICYWLAKALGEARSRALLYRGGRLFGLSAGRIERWTASLCDNQARFAIAAQLVPTVRLLAPWLAGLLRVKAARFVTASACGVALWNSIFIGLGVATSTVLDVANASVLALIVLLLLVFSEGVFVVIWTHWRPAVSEGTRINDQ</sequence>
<evidence type="ECO:0000259" key="7">
    <source>
        <dbReference type="Pfam" id="PF09335"/>
    </source>
</evidence>
<evidence type="ECO:0000256" key="6">
    <source>
        <dbReference type="SAM" id="Phobius"/>
    </source>
</evidence>
<keyword evidence="5 6" id="KW-0472">Membrane</keyword>
<dbReference type="Proteomes" id="UP000185109">
    <property type="component" value="Chromosome"/>
</dbReference>
<gene>
    <name evidence="8" type="ORF">AM571_CH01707</name>
</gene>
<evidence type="ECO:0000256" key="2">
    <source>
        <dbReference type="ARBA" id="ARBA00022475"/>
    </source>
</evidence>
<reference evidence="8 9" key="1">
    <citation type="submission" date="2016-09" db="EMBL/GenBank/DDBJ databases">
        <title>The complete genome sequences of Rhizobium gallicum, symbiovars gallicum and phaseoli, symbionts associated to common bean (Phaseolus vulgaris).</title>
        <authorList>
            <person name="Bustos P."/>
            <person name="Santamaria R.I."/>
            <person name="Perez-Carrascal O.M."/>
            <person name="Juarez S."/>
            <person name="Lozano L."/>
            <person name="Martinez-Flores I."/>
            <person name="Martinez-Romero E."/>
            <person name="Cevallos M."/>
            <person name="Romero D."/>
            <person name="Davila G."/>
            <person name="Gonzalez V."/>
        </authorList>
    </citation>
    <scope>NUCLEOTIDE SEQUENCE [LARGE SCALE GENOMIC DNA]</scope>
    <source>
        <strain evidence="8 9">8C-3</strain>
    </source>
</reference>
<evidence type="ECO:0000313" key="9">
    <source>
        <dbReference type="Proteomes" id="UP000185109"/>
    </source>
</evidence>
<keyword evidence="3 6" id="KW-0812">Transmembrane</keyword>
<dbReference type="RefSeq" id="WP_081377046.1">
    <property type="nucleotide sequence ID" value="NZ_CP017241.1"/>
</dbReference>
<accession>A0A1L5P366</accession>